<keyword evidence="4" id="KW-1185">Reference proteome</keyword>
<dbReference type="CDD" id="cd00090">
    <property type="entry name" value="HTH_ARSR"/>
    <property type="match status" value="1"/>
</dbReference>
<sequence>MARPAGSARLLRGMNEAAALAYLFERGPLTRTDLRDLTGLSKPTASEVLRRLEDAGLAIVVGHSSGGPGPNAAMYAANADAGYIAALSIRDVSGRDVGGSHQPSVSAIIADLAGEVRATVESNVTFDGADPVDIVADIVSELCRQARIPRDLLLQVQLGVPGSPDPRTGDIRYIDVPGLDRPGLVNEIRARLETEVMVDNDVNLAAIAERSHGVAADVDAFTVLWLAGGSGFAIDQGGTLMRGAHGCAGELGYMPVPAIGTEARDFHDLVGGGPVLDLGEQFGLTGGTPQEVVAAAVEALDDDRAREFLKVLAERVAIGLMSVITLIDPPLIVLAGEVSQAGGTALRDEVVDALAARSPLGTQLEVTGVTGDAVLLGAVSSATTAVQDRLLAALTSPQPAAVPS</sequence>
<dbReference type="InterPro" id="IPR011991">
    <property type="entry name" value="ArsR-like_HTH"/>
</dbReference>
<dbReference type="KEGG" id="kqi:F1D05_30820"/>
<feature type="domain" description="HTH marR-type" evidence="2">
    <location>
        <begin position="16"/>
        <end position="59"/>
    </location>
</feature>
<organism evidence="3 4">
    <name type="scientific">Kribbella qitaiheensis</name>
    <dbReference type="NCBI Taxonomy" id="1544730"/>
    <lineage>
        <taxon>Bacteria</taxon>
        <taxon>Bacillati</taxon>
        <taxon>Actinomycetota</taxon>
        <taxon>Actinomycetes</taxon>
        <taxon>Propionibacteriales</taxon>
        <taxon>Kribbellaceae</taxon>
        <taxon>Kribbella</taxon>
    </lineage>
</organism>
<dbReference type="PANTHER" id="PTHR18964">
    <property type="entry name" value="ROK (REPRESSOR, ORF, KINASE) FAMILY"/>
    <property type="match status" value="1"/>
</dbReference>
<dbReference type="SUPFAM" id="SSF53067">
    <property type="entry name" value="Actin-like ATPase domain"/>
    <property type="match status" value="1"/>
</dbReference>
<dbReference type="InterPro" id="IPR043129">
    <property type="entry name" value="ATPase_NBD"/>
</dbReference>
<protein>
    <submittedName>
        <fullName evidence="3">ROK family protein</fullName>
    </submittedName>
</protein>
<dbReference type="Gene3D" id="3.30.420.40">
    <property type="match status" value="2"/>
</dbReference>
<dbReference type="Pfam" id="PF12802">
    <property type="entry name" value="MarR_2"/>
    <property type="match status" value="1"/>
</dbReference>
<dbReference type="EMBL" id="CP043661">
    <property type="protein sequence ID" value="QNE21510.1"/>
    <property type="molecule type" value="Genomic_DNA"/>
</dbReference>
<gene>
    <name evidence="3" type="ORF">F1D05_30820</name>
</gene>
<evidence type="ECO:0000313" key="4">
    <source>
        <dbReference type="Proteomes" id="UP000515563"/>
    </source>
</evidence>
<comment type="similarity">
    <text evidence="1">Belongs to the ROK (NagC/XylR) family.</text>
</comment>
<dbReference type="RefSeq" id="WP_185443916.1">
    <property type="nucleotide sequence ID" value="NZ_CP043661.1"/>
</dbReference>
<dbReference type="InterPro" id="IPR036390">
    <property type="entry name" value="WH_DNA-bd_sf"/>
</dbReference>
<evidence type="ECO:0000256" key="1">
    <source>
        <dbReference type="ARBA" id="ARBA00006479"/>
    </source>
</evidence>
<dbReference type="Proteomes" id="UP000515563">
    <property type="component" value="Chromosome"/>
</dbReference>
<dbReference type="Gene3D" id="1.10.10.10">
    <property type="entry name" value="Winged helix-like DNA-binding domain superfamily/Winged helix DNA-binding domain"/>
    <property type="match status" value="1"/>
</dbReference>
<reference evidence="3 4" key="2">
    <citation type="journal article" date="2020" name="Microbiol. Resour. Announc.">
        <title>Antarctic desert soil bacteria exhibit high novel natural product potential, evaluated through long-read genome sequencing and comparative genomics.</title>
        <authorList>
            <person name="Benaud N."/>
            <person name="Edwards R.J."/>
            <person name="Amos T.G."/>
            <person name="D'Agostino P.M."/>
            <person name="Gutierrez-Chavez C."/>
            <person name="Montgomery K."/>
            <person name="Nicetic I."/>
            <person name="Ferrari B.C."/>
        </authorList>
    </citation>
    <scope>NUCLEOTIDE SEQUENCE [LARGE SCALE GENOMIC DNA]</scope>
    <source>
        <strain evidence="3 4">SPB151</strain>
    </source>
</reference>
<name>A0A7G6X5J5_9ACTN</name>
<dbReference type="GO" id="GO:0003700">
    <property type="term" value="F:DNA-binding transcription factor activity"/>
    <property type="evidence" value="ECO:0007669"/>
    <property type="project" value="InterPro"/>
</dbReference>
<evidence type="ECO:0000259" key="2">
    <source>
        <dbReference type="Pfam" id="PF12802"/>
    </source>
</evidence>
<evidence type="ECO:0000313" key="3">
    <source>
        <dbReference type="EMBL" id="QNE21510.1"/>
    </source>
</evidence>
<proteinExistence type="inferred from homology"/>
<dbReference type="SUPFAM" id="SSF46785">
    <property type="entry name" value="Winged helix' DNA-binding domain"/>
    <property type="match status" value="1"/>
</dbReference>
<dbReference type="Pfam" id="PF00480">
    <property type="entry name" value="ROK"/>
    <property type="match status" value="1"/>
</dbReference>
<dbReference type="InterPro" id="IPR000600">
    <property type="entry name" value="ROK"/>
</dbReference>
<dbReference type="PANTHER" id="PTHR18964:SF149">
    <property type="entry name" value="BIFUNCTIONAL UDP-N-ACETYLGLUCOSAMINE 2-EPIMERASE_N-ACETYLMANNOSAMINE KINASE"/>
    <property type="match status" value="1"/>
</dbReference>
<reference evidence="4" key="1">
    <citation type="submission" date="2019-09" db="EMBL/GenBank/DDBJ databases">
        <title>Antimicrobial potential of Antarctic Bacteria.</title>
        <authorList>
            <person name="Benaud N."/>
            <person name="Edwards R.J."/>
            <person name="Ferrari B.C."/>
        </authorList>
    </citation>
    <scope>NUCLEOTIDE SEQUENCE [LARGE SCALE GENOMIC DNA]</scope>
    <source>
        <strain evidence="4">SPB151</strain>
    </source>
</reference>
<dbReference type="AlphaFoldDB" id="A0A7G6X5J5"/>
<dbReference type="InterPro" id="IPR000835">
    <property type="entry name" value="HTH_MarR-typ"/>
</dbReference>
<dbReference type="InterPro" id="IPR036388">
    <property type="entry name" value="WH-like_DNA-bd_sf"/>
</dbReference>
<accession>A0A7G6X5J5</accession>